<dbReference type="Proteomes" id="UP001278571">
    <property type="component" value="Unassembled WGS sequence"/>
</dbReference>
<protein>
    <recommendedName>
        <fullName evidence="5">Gram-positive cocci surface proteins LPxTG domain-containing protein</fullName>
    </recommendedName>
</protein>
<dbReference type="RefSeq" id="WP_319010060.1">
    <property type="nucleotide sequence ID" value="NZ_JAWJZF010000372.1"/>
</dbReference>
<reference evidence="3 4" key="1">
    <citation type="submission" date="2023-10" db="EMBL/GenBank/DDBJ databases">
        <authorList>
            <person name="Wang X.X."/>
        </authorList>
    </citation>
    <scope>NUCLEOTIDE SEQUENCE [LARGE SCALE GENOMIC DNA]</scope>
    <source>
        <strain evidence="3 4">NBRC 12816</strain>
    </source>
</reference>
<keyword evidence="1" id="KW-1133">Transmembrane helix</keyword>
<feature type="signal peptide" evidence="2">
    <location>
        <begin position="1"/>
        <end position="24"/>
    </location>
</feature>
<gene>
    <name evidence="3" type="ORF">R2363_16085</name>
</gene>
<keyword evidence="4" id="KW-1185">Reference proteome</keyword>
<organism evidence="3 4">
    <name type="scientific">Streptomyces roseolus</name>
    <dbReference type="NCBI Taxonomy" id="67358"/>
    <lineage>
        <taxon>Bacteria</taxon>
        <taxon>Bacillati</taxon>
        <taxon>Actinomycetota</taxon>
        <taxon>Actinomycetes</taxon>
        <taxon>Kitasatosporales</taxon>
        <taxon>Streptomycetaceae</taxon>
        <taxon>Streptomyces</taxon>
    </lineage>
</organism>
<evidence type="ECO:0000256" key="2">
    <source>
        <dbReference type="SAM" id="SignalP"/>
    </source>
</evidence>
<name>A0ABU4K7E5_9ACTN</name>
<feature type="chain" id="PRO_5047298220" description="Gram-positive cocci surface proteins LPxTG domain-containing protein" evidence="2">
    <location>
        <begin position="25"/>
        <end position="501"/>
    </location>
</feature>
<evidence type="ECO:0008006" key="5">
    <source>
        <dbReference type="Google" id="ProtNLM"/>
    </source>
</evidence>
<sequence length="501" mass="50002">MRTALRTALAAALVAGVAATPVLAAGSAFAAGTAPAPKPTATAAPSVTAASPTAAAPTAAATEPAVALTDAAGATADAAPSATPSVAPVRTVPLAGGLSAKLYHRGQQHRYYTATVIKGGKELGELKAGGGYASEETKVFAGYKVTLTFEGKVTATAVETGPGTATGTLVRTETLMTGTVAKIYKVKEQNYRAELFYKGAPVGVLRAVTRSVASQNNGEFFVLNPDGTTHNWAGNIAPSRPGIYRLVNGTVLELGKKDGAYGLQLIDPATDLGHGYVYAHGDRKVFHFGAAVVVLEVDGQFAAYVPGSAKQAAPQPYGMGSNGQGESAPVDTDPDTLGACTITRFVDIGAGTGAKLIMSPKGPKAKLITAGDNKVIAVLDRAHPALPKSAGIIARIVDPYSATPSLYTKTQGGGAKGGTQAFPKLPKGCKLNAVPGAPGRGATPQGGQTSVIPKGGVAAGAELAAEESSATPVAVGAGAAALAAAGLGFTVLRRRAAGARG</sequence>
<keyword evidence="1" id="KW-0812">Transmembrane</keyword>
<keyword evidence="1" id="KW-0472">Membrane</keyword>
<proteinExistence type="predicted"/>
<dbReference type="EMBL" id="JAWJZF010000372">
    <property type="protein sequence ID" value="MDX2293685.1"/>
    <property type="molecule type" value="Genomic_DNA"/>
</dbReference>
<keyword evidence="2" id="KW-0732">Signal</keyword>
<evidence type="ECO:0000313" key="4">
    <source>
        <dbReference type="Proteomes" id="UP001278571"/>
    </source>
</evidence>
<evidence type="ECO:0000256" key="1">
    <source>
        <dbReference type="SAM" id="Phobius"/>
    </source>
</evidence>
<comment type="caution">
    <text evidence="3">The sequence shown here is derived from an EMBL/GenBank/DDBJ whole genome shotgun (WGS) entry which is preliminary data.</text>
</comment>
<accession>A0ABU4K7E5</accession>
<evidence type="ECO:0000313" key="3">
    <source>
        <dbReference type="EMBL" id="MDX2293685.1"/>
    </source>
</evidence>
<feature type="transmembrane region" description="Helical" evidence="1">
    <location>
        <begin position="473"/>
        <end position="492"/>
    </location>
</feature>